<dbReference type="InterPro" id="IPR002075">
    <property type="entry name" value="NTF2_dom"/>
</dbReference>
<dbReference type="Proteomes" id="UP000504635">
    <property type="component" value="Unplaced"/>
</dbReference>
<dbReference type="InterPro" id="IPR018222">
    <property type="entry name" value="Nuclear_transport_factor_2_euk"/>
</dbReference>
<dbReference type="SUPFAM" id="SSF46934">
    <property type="entry name" value="UBA-like"/>
    <property type="match status" value="1"/>
</dbReference>
<accession>A0A6J2Y8Y3</accession>
<dbReference type="GO" id="GO:0005634">
    <property type="term" value="C:nucleus"/>
    <property type="evidence" value="ECO:0007669"/>
    <property type="project" value="UniProtKB-SubCell"/>
</dbReference>
<sequence length="545" mass="62750">MNNKAELMSKGASSDSVLINEITLATGNLYKYKHLLINPKCWHQFVINNTGDLTRDEILETILDHIHPCDLIPVFFSKDSLSSNSYFLARNCEAAVQKICKDNLTIDHPYNKIAGANTYKPFKINIVLNFSNTNEVKIDVQKNVLIVLQKRMNIPEKVLDLDRFAKDKDLTEYCPLSQPKIMYFVLHISKTLSPEELILSNNNIKICSPLEVLFGMKLKRIDLSNNEIKSFDDLMSLKHFNIKELKLSGNPLCNCDESEYISKAKEICPGIEFLDGMPLSRGKLPMTKRNYLCDDNSFDLVNQFLEYFFTVYDSKDRRLLSGLYHTEALFSLTTIYVPNQLSSTGAHLRPYSIVARNLKKSADFSKTTDFIFKGRQDICNLFMNQLPQTEHDPYSFSVDLVYKTDKCAVIVVMGVYKEFPLTLLDNERTLGFTRSFVLELFDDQGRAVITNEQLHVYNALSYQERNAFQDPRVHTEVLIPQESVLKAQNEAEREELVFTLGQITKLKVDWSRKCLEECNYVLKEAIELFVDLYKADKFPKHAFVD</sequence>
<feature type="domain" description="TAP-C" evidence="9">
    <location>
        <begin position="491"/>
        <end position="545"/>
    </location>
</feature>
<dbReference type="InterPro" id="IPR030217">
    <property type="entry name" value="NXF_fam"/>
</dbReference>
<feature type="domain" description="NTF2" evidence="8">
    <location>
        <begin position="300"/>
        <end position="456"/>
    </location>
</feature>
<dbReference type="GeneID" id="115885267"/>
<comment type="subcellular location">
    <subcellularLocation>
        <location evidence="1">Nucleus</location>
    </subcellularLocation>
</comment>
<comment type="similarity">
    <text evidence="2">Belongs to the NXF family.</text>
</comment>
<dbReference type="InterPro" id="IPR005637">
    <property type="entry name" value="TAP_C_dom"/>
</dbReference>
<evidence type="ECO:0000256" key="5">
    <source>
        <dbReference type="ARBA" id="ARBA00022737"/>
    </source>
</evidence>
<proteinExistence type="inferred from homology"/>
<evidence type="ECO:0000256" key="1">
    <source>
        <dbReference type="ARBA" id="ARBA00004123"/>
    </source>
</evidence>
<evidence type="ECO:0000313" key="10">
    <source>
        <dbReference type="Proteomes" id="UP000504635"/>
    </source>
</evidence>
<dbReference type="InParanoid" id="A0A6J2Y8Y3"/>
<dbReference type="InterPro" id="IPR032710">
    <property type="entry name" value="NTF2-like_dom_sf"/>
</dbReference>
<dbReference type="PROSITE" id="PS50177">
    <property type="entry name" value="NTF2_DOMAIN"/>
    <property type="match status" value="1"/>
</dbReference>
<evidence type="ECO:0000256" key="6">
    <source>
        <dbReference type="ARBA" id="ARBA00022816"/>
    </source>
</evidence>
<evidence type="ECO:0000259" key="8">
    <source>
        <dbReference type="PROSITE" id="PS50177"/>
    </source>
</evidence>
<dbReference type="AlphaFoldDB" id="A0A6J2Y8Y3"/>
<dbReference type="Pfam" id="PF24048">
    <property type="entry name" value="LRR_NXF1-5"/>
    <property type="match status" value="1"/>
</dbReference>
<dbReference type="Pfam" id="PF03943">
    <property type="entry name" value="TAP_C"/>
    <property type="match status" value="1"/>
</dbReference>
<dbReference type="PANTHER" id="PTHR10662:SF22">
    <property type="entry name" value="NUCLEAR RNA EXPORT FACTOR 1"/>
    <property type="match status" value="1"/>
</dbReference>
<dbReference type="Gene3D" id="1.10.8.10">
    <property type="entry name" value="DNA helicase RuvA subunit, C-terminal domain"/>
    <property type="match status" value="1"/>
</dbReference>
<keyword evidence="6" id="KW-0509">mRNA transport</keyword>
<dbReference type="Gene3D" id="3.80.10.10">
    <property type="entry name" value="Ribonuclease Inhibitor"/>
    <property type="match status" value="1"/>
</dbReference>
<dbReference type="PROSITE" id="PS51450">
    <property type="entry name" value="LRR"/>
    <property type="match status" value="1"/>
</dbReference>
<dbReference type="OrthoDB" id="25872at2759"/>
<dbReference type="SMART" id="SM00804">
    <property type="entry name" value="TAP_C"/>
    <property type="match status" value="1"/>
</dbReference>
<dbReference type="Gene3D" id="3.10.450.50">
    <property type="match status" value="1"/>
</dbReference>
<dbReference type="InterPro" id="IPR009060">
    <property type="entry name" value="UBA-like_sf"/>
</dbReference>
<evidence type="ECO:0000256" key="4">
    <source>
        <dbReference type="ARBA" id="ARBA00022614"/>
    </source>
</evidence>
<reference evidence="11" key="1">
    <citation type="submission" date="2025-08" db="UniProtKB">
        <authorList>
            <consortium name="RefSeq"/>
        </authorList>
    </citation>
    <scope>IDENTIFICATION</scope>
    <source>
        <tissue evidence="11">Gonads</tissue>
    </source>
</reference>
<organism evidence="10 11">
    <name type="scientific">Sitophilus oryzae</name>
    <name type="common">Rice weevil</name>
    <name type="synonym">Curculio oryzae</name>
    <dbReference type="NCBI Taxonomy" id="7048"/>
    <lineage>
        <taxon>Eukaryota</taxon>
        <taxon>Metazoa</taxon>
        <taxon>Ecdysozoa</taxon>
        <taxon>Arthropoda</taxon>
        <taxon>Hexapoda</taxon>
        <taxon>Insecta</taxon>
        <taxon>Pterygota</taxon>
        <taxon>Neoptera</taxon>
        <taxon>Endopterygota</taxon>
        <taxon>Coleoptera</taxon>
        <taxon>Polyphaga</taxon>
        <taxon>Cucujiformia</taxon>
        <taxon>Curculionidae</taxon>
        <taxon>Dryophthorinae</taxon>
        <taxon>Sitophilus</taxon>
    </lineage>
</organism>
<keyword evidence="10" id="KW-1185">Reference proteome</keyword>
<dbReference type="SUPFAM" id="SSF54427">
    <property type="entry name" value="NTF2-like"/>
    <property type="match status" value="1"/>
</dbReference>
<protein>
    <submittedName>
        <fullName evidence="11">Nuclear RNA export factor 1-like</fullName>
    </submittedName>
</protein>
<name>A0A6J2Y8Y3_SITOR</name>
<gene>
    <name evidence="11" type="primary">LOC115885267</name>
</gene>
<keyword evidence="4" id="KW-0433">Leucine-rich repeat</keyword>
<dbReference type="SUPFAM" id="SSF52058">
    <property type="entry name" value="L domain-like"/>
    <property type="match status" value="1"/>
</dbReference>
<dbReference type="Pfam" id="PF22602">
    <property type="entry name" value="NXF_NTF2"/>
    <property type="match status" value="1"/>
</dbReference>
<evidence type="ECO:0000256" key="2">
    <source>
        <dbReference type="ARBA" id="ARBA00009285"/>
    </source>
</evidence>
<evidence type="ECO:0000256" key="3">
    <source>
        <dbReference type="ARBA" id="ARBA00022448"/>
    </source>
</evidence>
<dbReference type="InterPro" id="IPR057125">
    <property type="entry name" value="NXF1/2/3/5-like_LRR"/>
</dbReference>
<evidence type="ECO:0000256" key="7">
    <source>
        <dbReference type="ARBA" id="ARBA00023242"/>
    </source>
</evidence>
<dbReference type="InterPro" id="IPR001611">
    <property type="entry name" value="Leu-rich_rpt"/>
</dbReference>
<evidence type="ECO:0000313" key="11">
    <source>
        <dbReference type="RefSeq" id="XP_030759977.1"/>
    </source>
</evidence>
<dbReference type="RefSeq" id="XP_030759977.1">
    <property type="nucleotide sequence ID" value="XM_030904117.1"/>
</dbReference>
<dbReference type="GO" id="GO:0003723">
    <property type="term" value="F:RNA binding"/>
    <property type="evidence" value="ECO:0007669"/>
    <property type="project" value="TreeGrafter"/>
</dbReference>
<dbReference type="PANTHER" id="PTHR10662">
    <property type="entry name" value="NUCLEAR RNA EXPORT FACTOR"/>
    <property type="match status" value="1"/>
</dbReference>
<keyword evidence="5" id="KW-0677">Repeat</keyword>
<evidence type="ECO:0000259" key="9">
    <source>
        <dbReference type="PROSITE" id="PS51281"/>
    </source>
</evidence>
<dbReference type="InterPro" id="IPR032675">
    <property type="entry name" value="LRR_dom_sf"/>
</dbReference>
<keyword evidence="3" id="KW-0813">Transport</keyword>
<dbReference type="KEGG" id="soy:115885267"/>
<keyword evidence="7" id="KW-0539">Nucleus</keyword>
<dbReference type="GO" id="GO:0016973">
    <property type="term" value="P:poly(A)+ mRNA export from nucleus"/>
    <property type="evidence" value="ECO:0007669"/>
    <property type="project" value="TreeGrafter"/>
</dbReference>
<dbReference type="PROSITE" id="PS51281">
    <property type="entry name" value="TAP_C"/>
    <property type="match status" value="1"/>
</dbReference>